<dbReference type="Pfam" id="PF00144">
    <property type="entry name" value="Beta-lactamase"/>
    <property type="match status" value="1"/>
</dbReference>
<sequence>IDKFIEGVLSSWNSPGGAGVAVVKLEEPEGRWRIETKGYGIANLKEEKPVTEDTLFGIASNSKHFAALATGLLISNKSLPMPITWNTKIKSILPDLWGLQDPIATSETTIIDAMSHRTGLPRDDGMYTRNDTTESILKRLRGLKQSAGFRETWQYNNNMYALMGHLPTVLHPSRPTIARYVKEHIFDPLGMNSTTYSLRVARESGNLADPLARERVNKSEGVFKKGKPRAMRFFNWFLDEGEEGNYISGPGGVIMNAKDAATWLQVLLLEGKNPRTGEQVIPSDAIRKIASGVSVQAGVPTFPEFSPVVYGGGQSRFMYRGYDLIEHGGGTTGYRTQMARLPDAKLGVAVFTNDDDSGTSFMEVIKYRIIDAALGLPAIDWNTRHKDEIRNYHDVVNSRRVPRPADPTSPPASFEELAGRYHNVGYDGIELCFVDGSKQSASCQEVINELPTVLPGAVNSSVPTLIAKWNKFWSTHLKLEHFDGPLFNVTMLESRPTDDEDDPYWTGEARLTDSALSFPTAEFVVEKNRVHGFGFFGGVWGAGLEVTDASEGGSREAAEVFFDKL</sequence>
<dbReference type="PANTHER" id="PTHR46825:SF15">
    <property type="entry name" value="BETA-LACTAMASE-RELATED DOMAIN-CONTAINING PROTEIN"/>
    <property type="match status" value="1"/>
</dbReference>
<dbReference type="InterPro" id="IPR001466">
    <property type="entry name" value="Beta-lactam-related"/>
</dbReference>
<comment type="similarity">
    <text evidence="1">Belongs to the peptidase S12 family.</text>
</comment>
<feature type="domain" description="Beta-lactamase-related" evidence="2">
    <location>
        <begin position="33"/>
        <end position="361"/>
    </location>
</feature>
<dbReference type="Gene3D" id="3.40.710.10">
    <property type="entry name" value="DD-peptidase/beta-lactamase superfamily"/>
    <property type="match status" value="1"/>
</dbReference>
<reference evidence="3 4" key="1">
    <citation type="submission" date="2024-02" db="EMBL/GenBank/DDBJ databases">
        <title>A draft genome for the cacao thread blight pathogen Marasmius crinis-equi.</title>
        <authorList>
            <person name="Cohen S.P."/>
            <person name="Baruah I.K."/>
            <person name="Amoako-Attah I."/>
            <person name="Bukari Y."/>
            <person name="Meinhardt L.W."/>
            <person name="Bailey B.A."/>
        </authorList>
    </citation>
    <scope>NUCLEOTIDE SEQUENCE [LARGE SCALE GENOMIC DNA]</scope>
    <source>
        <strain evidence="3 4">GH-76</strain>
    </source>
</reference>
<proteinExistence type="inferred from homology"/>
<dbReference type="EMBL" id="JBAHYK010000446">
    <property type="protein sequence ID" value="KAL0573922.1"/>
    <property type="molecule type" value="Genomic_DNA"/>
</dbReference>
<dbReference type="InterPro" id="IPR012338">
    <property type="entry name" value="Beta-lactam/transpept-like"/>
</dbReference>
<keyword evidence="4" id="KW-1185">Reference proteome</keyword>
<comment type="caution">
    <text evidence="3">The sequence shown here is derived from an EMBL/GenBank/DDBJ whole genome shotgun (WGS) entry which is preliminary data.</text>
</comment>
<evidence type="ECO:0000313" key="4">
    <source>
        <dbReference type="Proteomes" id="UP001465976"/>
    </source>
</evidence>
<evidence type="ECO:0000256" key="1">
    <source>
        <dbReference type="ARBA" id="ARBA00038215"/>
    </source>
</evidence>
<dbReference type="PANTHER" id="PTHR46825">
    <property type="entry name" value="D-ALANYL-D-ALANINE-CARBOXYPEPTIDASE/ENDOPEPTIDASE AMPH"/>
    <property type="match status" value="1"/>
</dbReference>
<evidence type="ECO:0000259" key="2">
    <source>
        <dbReference type="Pfam" id="PF00144"/>
    </source>
</evidence>
<dbReference type="InterPro" id="IPR050491">
    <property type="entry name" value="AmpC-like"/>
</dbReference>
<accession>A0ABR3FFF1</accession>
<evidence type="ECO:0000313" key="3">
    <source>
        <dbReference type="EMBL" id="KAL0573922.1"/>
    </source>
</evidence>
<protein>
    <recommendedName>
        <fullName evidence="2">Beta-lactamase-related domain-containing protein</fullName>
    </recommendedName>
</protein>
<gene>
    <name evidence="3" type="ORF">V5O48_008019</name>
</gene>
<dbReference type="Proteomes" id="UP001465976">
    <property type="component" value="Unassembled WGS sequence"/>
</dbReference>
<organism evidence="3 4">
    <name type="scientific">Marasmius crinis-equi</name>
    <dbReference type="NCBI Taxonomy" id="585013"/>
    <lineage>
        <taxon>Eukaryota</taxon>
        <taxon>Fungi</taxon>
        <taxon>Dikarya</taxon>
        <taxon>Basidiomycota</taxon>
        <taxon>Agaricomycotina</taxon>
        <taxon>Agaricomycetes</taxon>
        <taxon>Agaricomycetidae</taxon>
        <taxon>Agaricales</taxon>
        <taxon>Marasmiineae</taxon>
        <taxon>Marasmiaceae</taxon>
        <taxon>Marasmius</taxon>
    </lineage>
</organism>
<feature type="non-terminal residue" evidence="3">
    <location>
        <position position="1"/>
    </location>
</feature>
<name>A0ABR3FFF1_9AGAR</name>
<dbReference type="SUPFAM" id="SSF56601">
    <property type="entry name" value="beta-lactamase/transpeptidase-like"/>
    <property type="match status" value="1"/>
</dbReference>